<dbReference type="WBParaSite" id="PgR046_g033_t01">
    <property type="protein sequence ID" value="PgR046_g033_t01"/>
    <property type="gene ID" value="PgR046_g033"/>
</dbReference>
<sequence>EHGNVFSRQYECKFAKALKRGRQATRCISLLRNETKLLDEEDNKCSQDEYWYSNTDDEHPYSNMIAALIVQVTTTFVVIDI</sequence>
<accession>A0A915BLP9</accession>
<protein>
    <submittedName>
        <fullName evidence="2">Uncharacterized protein</fullName>
    </submittedName>
</protein>
<evidence type="ECO:0000313" key="2">
    <source>
        <dbReference type="WBParaSite" id="PgR046_g033_t01"/>
    </source>
</evidence>
<keyword evidence="1" id="KW-1185">Reference proteome</keyword>
<proteinExistence type="predicted"/>
<name>A0A915BLP9_PARUN</name>
<organism evidence="1 2">
    <name type="scientific">Parascaris univalens</name>
    <name type="common">Nematode worm</name>
    <dbReference type="NCBI Taxonomy" id="6257"/>
    <lineage>
        <taxon>Eukaryota</taxon>
        <taxon>Metazoa</taxon>
        <taxon>Ecdysozoa</taxon>
        <taxon>Nematoda</taxon>
        <taxon>Chromadorea</taxon>
        <taxon>Rhabditida</taxon>
        <taxon>Spirurina</taxon>
        <taxon>Ascaridomorpha</taxon>
        <taxon>Ascaridoidea</taxon>
        <taxon>Ascarididae</taxon>
        <taxon>Parascaris</taxon>
    </lineage>
</organism>
<dbReference type="Proteomes" id="UP000887569">
    <property type="component" value="Unplaced"/>
</dbReference>
<dbReference type="AlphaFoldDB" id="A0A915BLP9"/>
<reference evidence="2" key="1">
    <citation type="submission" date="2022-11" db="UniProtKB">
        <authorList>
            <consortium name="WormBaseParasite"/>
        </authorList>
    </citation>
    <scope>IDENTIFICATION</scope>
</reference>
<evidence type="ECO:0000313" key="1">
    <source>
        <dbReference type="Proteomes" id="UP000887569"/>
    </source>
</evidence>